<evidence type="ECO:0000313" key="12">
    <source>
        <dbReference type="Proteomes" id="UP000825935"/>
    </source>
</evidence>
<keyword evidence="3 8" id="KW-0349">Heme</keyword>
<keyword evidence="12" id="KW-1185">Reference proteome</keyword>
<evidence type="ECO:0000256" key="7">
    <source>
        <dbReference type="ARBA" id="ARBA00023033"/>
    </source>
</evidence>
<dbReference type="GO" id="GO:0016705">
    <property type="term" value="F:oxidoreductase activity, acting on paired donors, with incorporation or reduction of molecular oxygen"/>
    <property type="evidence" value="ECO:0007669"/>
    <property type="project" value="InterPro"/>
</dbReference>
<dbReference type="AlphaFoldDB" id="A0A8T2QSR5"/>
<evidence type="ECO:0000256" key="8">
    <source>
        <dbReference type="PIRSR" id="PIRSR602401-1"/>
    </source>
</evidence>
<keyword evidence="7 9" id="KW-0503">Monooxygenase</keyword>
<dbReference type="PANTHER" id="PTHR47944">
    <property type="entry name" value="CYTOCHROME P450 98A9"/>
    <property type="match status" value="1"/>
</dbReference>
<dbReference type="EMBL" id="CM035437">
    <property type="protein sequence ID" value="KAH7286371.1"/>
    <property type="molecule type" value="Genomic_DNA"/>
</dbReference>
<dbReference type="GO" id="GO:0005506">
    <property type="term" value="F:iron ion binding"/>
    <property type="evidence" value="ECO:0007669"/>
    <property type="project" value="InterPro"/>
</dbReference>
<dbReference type="InterPro" id="IPR002401">
    <property type="entry name" value="Cyt_P450_E_grp-I"/>
</dbReference>
<dbReference type="GO" id="GO:0044550">
    <property type="term" value="P:secondary metabolite biosynthetic process"/>
    <property type="evidence" value="ECO:0007669"/>
    <property type="project" value="UniProtKB-ARBA"/>
</dbReference>
<comment type="cofactor">
    <cofactor evidence="1 8">
        <name>heme</name>
        <dbReference type="ChEBI" id="CHEBI:30413"/>
    </cofactor>
</comment>
<evidence type="ECO:0000256" key="3">
    <source>
        <dbReference type="ARBA" id="ARBA00022617"/>
    </source>
</evidence>
<dbReference type="Proteomes" id="UP000825935">
    <property type="component" value="Chromosome 32"/>
</dbReference>
<dbReference type="Gene3D" id="1.10.630.10">
    <property type="entry name" value="Cytochrome P450"/>
    <property type="match status" value="1"/>
</dbReference>
<comment type="similarity">
    <text evidence="2 9">Belongs to the cytochrome P450 family.</text>
</comment>
<dbReference type="PROSITE" id="PS00086">
    <property type="entry name" value="CYTOCHROME_P450"/>
    <property type="match status" value="1"/>
</dbReference>
<dbReference type="FunFam" id="1.10.630.10:FF:000126">
    <property type="entry name" value="Predicted protein"/>
    <property type="match status" value="1"/>
</dbReference>
<sequence>MAMRCSGLGMDSISVDVLLFATALIALIAVCIRKPILGWPSALFPSNADEKSRKKKGFPPGPRAWPIIGNMHLLANLPHQVIGDLSRKYGPIIGLHFGQQSAIAVCSPSLAKEVLKTHDSVFGSRPAFKIYNHLLYPGDSGVIFTTLSPEWRTHRKICVMSLMTPKRLQEMEHVRLEEITNLMSSAVAESEQGRRPVNIGKCVARMSARLFMRLLHSEACFCYGGEDLPELVKLFEQEIAMPGMGDFIPALSWLDLWRIRRVRSFHKRVDAVLSTIIAKRMKHMGESSQSYDDLLQSLLARLVESNRMTETSLPEESLTMNEVKGTMLEILGAGIHTTALTTEWGMAELLKHPNCIRRLRQEMEEVLGDKRGELIVEADLGKLSYLKCVIKEIARLHPVLPMLIPHISSQECDIGGYAIPPKTLAFVNVWAIGRDESIWENALEFRPERFESSNKFIDLKGHHYELLPFGSGRRICAGLPVAIAMVGLTLANLVHCFDLELPPGQTPDTMNMEESKGIASNKAVPTVVVPKPRFSMDFCTEPLTTSA</sequence>
<dbReference type="PRINTS" id="PR00385">
    <property type="entry name" value="P450"/>
</dbReference>
<name>A0A8T2QSR5_CERRI</name>
<comment type="caution">
    <text evidence="11">The sequence shown here is derived from an EMBL/GenBank/DDBJ whole genome shotgun (WGS) entry which is preliminary data.</text>
</comment>
<evidence type="ECO:0000256" key="5">
    <source>
        <dbReference type="ARBA" id="ARBA00023002"/>
    </source>
</evidence>
<evidence type="ECO:0000256" key="1">
    <source>
        <dbReference type="ARBA" id="ARBA00001971"/>
    </source>
</evidence>
<organism evidence="11 12">
    <name type="scientific">Ceratopteris richardii</name>
    <name type="common">Triangle waterfern</name>
    <dbReference type="NCBI Taxonomy" id="49495"/>
    <lineage>
        <taxon>Eukaryota</taxon>
        <taxon>Viridiplantae</taxon>
        <taxon>Streptophyta</taxon>
        <taxon>Embryophyta</taxon>
        <taxon>Tracheophyta</taxon>
        <taxon>Polypodiopsida</taxon>
        <taxon>Polypodiidae</taxon>
        <taxon>Polypodiales</taxon>
        <taxon>Pteridineae</taxon>
        <taxon>Pteridaceae</taxon>
        <taxon>Parkerioideae</taxon>
        <taxon>Ceratopteris</taxon>
    </lineage>
</organism>
<dbReference type="InterPro" id="IPR001128">
    <property type="entry name" value="Cyt_P450"/>
</dbReference>
<evidence type="ECO:0000256" key="6">
    <source>
        <dbReference type="ARBA" id="ARBA00023004"/>
    </source>
</evidence>
<evidence type="ECO:0000313" key="11">
    <source>
        <dbReference type="EMBL" id="KAH7286373.1"/>
    </source>
</evidence>
<dbReference type="GO" id="GO:0020037">
    <property type="term" value="F:heme binding"/>
    <property type="evidence" value="ECO:0007669"/>
    <property type="project" value="InterPro"/>
</dbReference>
<evidence type="ECO:0008006" key="13">
    <source>
        <dbReference type="Google" id="ProtNLM"/>
    </source>
</evidence>
<dbReference type="Pfam" id="PF00067">
    <property type="entry name" value="p450"/>
    <property type="match status" value="1"/>
</dbReference>
<evidence type="ECO:0000256" key="9">
    <source>
        <dbReference type="RuleBase" id="RU000461"/>
    </source>
</evidence>
<dbReference type="InterPro" id="IPR017972">
    <property type="entry name" value="Cyt_P450_CS"/>
</dbReference>
<dbReference type="SUPFAM" id="SSF48264">
    <property type="entry name" value="Cytochrome P450"/>
    <property type="match status" value="1"/>
</dbReference>
<dbReference type="PRINTS" id="PR00463">
    <property type="entry name" value="EP450I"/>
</dbReference>
<dbReference type="EMBL" id="CM035437">
    <property type="protein sequence ID" value="KAH7286373.1"/>
    <property type="molecule type" value="Genomic_DNA"/>
</dbReference>
<keyword evidence="5 9" id="KW-0560">Oxidoreductase</keyword>
<feature type="binding site" description="axial binding residue" evidence="8">
    <location>
        <position position="476"/>
    </location>
    <ligand>
        <name>heme</name>
        <dbReference type="ChEBI" id="CHEBI:30413"/>
    </ligand>
    <ligandPart>
        <name>Fe</name>
        <dbReference type="ChEBI" id="CHEBI:18248"/>
    </ligandPart>
</feature>
<keyword evidence="4 8" id="KW-0479">Metal-binding</keyword>
<accession>A0A8T2QSR5</accession>
<evidence type="ECO:0000256" key="2">
    <source>
        <dbReference type="ARBA" id="ARBA00010617"/>
    </source>
</evidence>
<proteinExistence type="inferred from homology"/>
<dbReference type="PANTHER" id="PTHR47944:SF4">
    <property type="entry name" value="OS09G0441700 PROTEIN"/>
    <property type="match status" value="1"/>
</dbReference>
<dbReference type="OrthoDB" id="2789670at2759"/>
<dbReference type="GO" id="GO:0004497">
    <property type="term" value="F:monooxygenase activity"/>
    <property type="evidence" value="ECO:0007669"/>
    <property type="project" value="UniProtKB-KW"/>
</dbReference>
<dbReference type="InterPro" id="IPR036396">
    <property type="entry name" value="Cyt_P450_sf"/>
</dbReference>
<protein>
    <recommendedName>
        <fullName evidence="13">Cytochrome P450</fullName>
    </recommendedName>
</protein>
<evidence type="ECO:0000313" key="10">
    <source>
        <dbReference type="EMBL" id="KAH7286371.1"/>
    </source>
</evidence>
<evidence type="ECO:0000256" key="4">
    <source>
        <dbReference type="ARBA" id="ARBA00022723"/>
    </source>
</evidence>
<gene>
    <name evidence="10" type="ORF">KP509_32G004200</name>
    <name evidence="11" type="ORF">KP509_32G004400</name>
</gene>
<keyword evidence="6 8" id="KW-0408">Iron</keyword>
<reference evidence="11" key="1">
    <citation type="submission" date="2021-08" db="EMBL/GenBank/DDBJ databases">
        <title>WGS assembly of Ceratopteris richardii.</title>
        <authorList>
            <person name="Marchant D.B."/>
            <person name="Chen G."/>
            <person name="Jenkins J."/>
            <person name="Shu S."/>
            <person name="Leebens-Mack J."/>
            <person name="Grimwood J."/>
            <person name="Schmutz J."/>
            <person name="Soltis P."/>
            <person name="Soltis D."/>
            <person name="Chen Z.-H."/>
        </authorList>
    </citation>
    <scope>NUCLEOTIDE SEQUENCE</scope>
    <source>
        <strain evidence="11">Whitten #5841</strain>
        <tissue evidence="11">Leaf</tissue>
    </source>
</reference>